<dbReference type="Pfam" id="PF13515">
    <property type="entry name" value="FUSC_2"/>
    <property type="match status" value="1"/>
</dbReference>
<evidence type="ECO:0000313" key="8">
    <source>
        <dbReference type="Proteomes" id="UP000005012"/>
    </source>
</evidence>
<feature type="transmembrane region" description="Helical" evidence="5">
    <location>
        <begin position="34"/>
        <end position="51"/>
    </location>
</feature>
<keyword evidence="3 5" id="KW-1133">Transmembrane helix</keyword>
<organism evidence="7 8">
    <name type="scientific">Providencia stuartii (strain MRSN 2154)</name>
    <dbReference type="NCBI Taxonomy" id="1157951"/>
    <lineage>
        <taxon>Bacteria</taxon>
        <taxon>Pseudomonadati</taxon>
        <taxon>Pseudomonadota</taxon>
        <taxon>Gammaproteobacteria</taxon>
        <taxon>Enterobacterales</taxon>
        <taxon>Morganellaceae</taxon>
        <taxon>Providencia</taxon>
    </lineage>
</organism>
<feature type="transmembrane region" description="Helical" evidence="5">
    <location>
        <begin position="12"/>
        <end position="28"/>
    </location>
</feature>
<feature type="transmembrane region" description="Helical" evidence="5">
    <location>
        <begin position="241"/>
        <end position="258"/>
    </location>
</feature>
<feature type="domain" description="Integral membrane bound transporter" evidence="6">
    <location>
        <begin position="184"/>
        <end position="306"/>
    </location>
</feature>
<protein>
    <recommendedName>
        <fullName evidence="6">Integral membrane bound transporter domain-containing protein</fullName>
    </recommendedName>
</protein>
<evidence type="ECO:0000256" key="1">
    <source>
        <dbReference type="ARBA" id="ARBA00004141"/>
    </source>
</evidence>
<accession>A0A140NSH6</accession>
<dbReference type="InterPro" id="IPR049453">
    <property type="entry name" value="Memb_transporter_dom"/>
</dbReference>
<reference evidence="8" key="2">
    <citation type="submission" date="2012-04" db="EMBL/GenBank/DDBJ databases">
        <title>Complete genome sequence of Providencia stuartii clinical isolate MRSN 2154.</title>
        <authorList>
            <person name="Clifford R.J."/>
            <person name="Hang J."/>
            <person name="Riley M.C."/>
            <person name="Onmus-Leone F."/>
            <person name="Kuschner R.A."/>
            <person name="Lesho E.P."/>
            <person name="Waterman P.E."/>
        </authorList>
    </citation>
    <scope>NUCLEOTIDE SEQUENCE [LARGE SCALE GENOMIC DNA]</scope>
    <source>
        <strain evidence="8">MRSN 2154</strain>
    </source>
</reference>
<feature type="transmembrane region" description="Helical" evidence="5">
    <location>
        <begin position="129"/>
        <end position="150"/>
    </location>
</feature>
<evidence type="ECO:0000259" key="6">
    <source>
        <dbReference type="Pfam" id="PF13515"/>
    </source>
</evidence>
<keyword evidence="2 5" id="KW-0812">Transmembrane</keyword>
<comment type="subcellular location">
    <subcellularLocation>
        <location evidence="1">Membrane</location>
        <topology evidence="1">Multi-pass membrane protein</topology>
    </subcellularLocation>
</comment>
<feature type="transmembrane region" description="Helical" evidence="5">
    <location>
        <begin position="293"/>
        <end position="310"/>
    </location>
</feature>
<sequence>MPISLPQTRSAFLLSLWVIAPWFIAILYKQPMLGTLISFGAYLLVVSFPKLPTKKPIYVLLQGACILSALAVIGVNVTLGSLLFFICSGLGAFFQGYAELRSTYLRLPIALGVLAYFLSIGQVPAQGSLFYGIAFTLGTFWGVIIAYILLPRHDLPAPTTQIDMRTPAVQRFSVAIVLVALIGSALATLLPSSHPCWLPAAGLRVMKSERTATWQRLKQRGAGTLLGAAVGGLLLGLSNNPLLHVSLVGLLLFAMLMIGAKRYGYWTFCLTAIALTFNLTATAGPIVLAIDRVLLTVCALVIAIMMLLLLPKSTK</sequence>
<dbReference type="OrthoDB" id="6466792at2"/>
<evidence type="ECO:0000256" key="2">
    <source>
        <dbReference type="ARBA" id="ARBA00022692"/>
    </source>
</evidence>
<keyword evidence="4 5" id="KW-0472">Membrane</keyword>
<reference evidence="7 8" key="1">
    <citation type="journal article" date="2012" name="J. Bacteriol.">
        <title>Complete Genome Sequence of Providencia stuartii Clinical Isolate MRSN 2154.</title>
        <authorList>
            <person name="Clifford R.J."/>
            <person name="Hang J."/>
            <person name="Riley M.C."/>
            <person name="Onmus-Leone F."/>
            <person name="Kuschner R.A."/>
            <person name="Lesho E.P."/>
            <person name="Waterman P.E."/>
        </authorList>
    </citation>
    <scope>NUCLEOTIDE SEQUENCE [LARGE SCALE GENOMIC DNA]</scope>
    <source>
        <strain evidence="7 8">MRSN 2154</strain>
    </source>
</reference>
<dbReference type="HOGENOM" id="CLU_833826_0_0_6"/>
<evidence type="ECO:0000256" key="5">
    <source>
        <dbReference type="SAM" id="Phobius"/>
    </source>
</evidence>
<dbReference type="PATRIC" id="fig|1157951.4.peg.4107"/>
<dbReference type="KEGG" id="psi:S70_20435"/>
<dbReference type="AlphaFoldDB" id="A0A140NSH6"/>
<dbReference type="EMBL" id="CP003488">
    <property type="protein sequence ID" value="AFH95871.1"/>
    <property type="molecule type" value="Genomic_DNA"/>
</dbReference>
<evidence type="ECO:0000256" key="3">
    <source>
        <dbReference type="ARBA" id="ARBA00022989"/>
    </source>
</evidence>
<dbReference type="Proteomes" id="UP000005012">
    <property type="component" value="Chromosome"/>
</dbReference>
<dbReference type="GO" id="GO:0016020">
    <property type="term" value="C:membrane"/>
    <property type="evidence" value="ECO:0007669"/>
    <property type="project" value="UniProtKB-SubCell"/>
</dbReference>
<evidence type="ECO:0000313" key="7">
    <source>
        <dbReference type="EMBL" id="AFH95871.1"/>
    </source>
</evidence>
<name>A0A140NSH6_PROSM</name>
<dbReference type="RefSeq" id="WP_004919529.1">
    <property type="nucleotide sequence ID" value="NC_017731.1"/>
</dbReference>
<gene>
    <name evidence="7" type="ordered locus">S70_20435</name>
</gene>
<feature type="transmembrane region" description="Helical" evidence="5">
    <location>
        <begin position="105"/>
        <end position="123"/>
    </location>
</feature>
<dbReference type="GeneID" id="93519401"/>
<feature type="transmembrane region" description="Helical" evidence="5">
    <location>
        <begin position="171"/>
        <end position="190"/>
    </location>
</feature>
<proteinExistence type="predicted"/>
<feature type="transmembrane region" description="Helical" evidence="5">
    <location>
        <begin position="265"/>
        <end position="287"/>
    </location>
</feature>
<evidence type="ECO:0000256" key="4">
    <source>
        <dbReference type="ARBA" id="ARBA00023136"/>
    </source>
</evidence>